<accession>A0A2V3J539</accession>
<dbReference type="AlphaFoldDB" id="A0A2V3J539"/>
<evidence type="ECO:0000313" key="10">
    <source>
        <dbReference type="EMBL" id="PXF48490.1"/>
    </source>
</evidence>
<evidence type="ECO:0000256" key="2">
    <source>
        <dbReference type="ARBA" id="ARBA00006339"/>
    </source>
</evidence>
<keyword evidence="4" id="KW-0812">Transmembrane</keyword>
<dbReference type="PANTHER" id="PTHR12137:SF54">
    <property type="entry name" value="CARBOHYDRATE SULFOTRANSFERASE"/>
    <property type="match status" value="1"/>
</dbReference>
<keyword evidence="5" id="KW-1133">Transmembrane helix</keyword>
<evidence type="ECO:0000256" key="9">
    <source>
        <dbReference type="SAM" id="MobiDB-lite"/>
    </source>
</evidence>
<evidence type="ECO:0000256" key="5">
    <source>
        <dbReference type="ARBA" id="ARBA00022989"/>
    </source>
</evidence>
<dbReference type="InterPro" id="IPR018011">
    <property type="entry name" value="Carb_sulfotrans_8-10"/>
</dbReference>
<gene>
    <name evidence="10" type="ORF">BWQ96_01659</name>
</gene>
<evidence type="ECO:0000313" key="11">
    <source>
        <dbReference type="Proteomes" id="UP000247409"/>
    </source>
</evidence>
<dbReference type="STRING" id="448386.A0A2V3J539"/>
<dbReference type="GO" id="GO:0000139">
    <property type="term" value="C:Golgi membrane"/>
    <property type="evidence" value="ECO:0007669"/>
    <property type="project" value="UniProtKB-SubCell"/>
</dbReference>
<evidence type="ECO:0000256" key="7">
    <source>
        <dbReference type="ARBA" id="ARBA00023136"/>
    </source>
</evidence>
<sequence>MYCYIPKNACSRFKPLLRKREGFADWADAHKIHGKNGLQRLQWLSRKLAIERLSDTAVRKFVVVRDPFSRLVSAYQNKLASPWPDQRADFWNKHLRQECPSLIASTPMPSQGPLMSLESFLHCLLSNDNTQPSNEHWRPQTELCALDHIQYNYYLHLETLADDAHALLQNLNWHENLTAFQIHRSPVYSRNLSDFFSDRALQLALQYYKRDFELLPYQTVPAGTIHFYSVFNGTNFQPGFVPPVDFQAPQTDHPSDTRPTEHFPPPPPPS</sequence>
<dbReference type="GO" id="GO:0008146">
    <property type="term" value="F:sulfotransferase activity"/>
    <property type="evidence" value="ECO:0007669"/>
    <property type="project" value="InterPro"/>
</dbReference>
<dbReference type="GO" id="GO:0016051">
    <property type="term" value="P:carbohydrate biosynthetic process"/>
    <property type="evidence" value="ECO:0007669"/>
    <property type="project" value="InterPro"/>
</dbReference>
<evidence type="ECO:0000256" key="4">
    <source>
        <dbReference type="ARBA" id="ARBA00022692"/>
    </source>
</evidence>
<dbReference type="OrthoDB" id="2019940at2759"/>
<dbReference type="InterPro" id="IPR005331">
    <property type="entry name" value="Sulfotransferase"/>
</dbReference>
<comment type="similarity">
    <text evidence="2">Belongs to the sulfotransferase 2 family.</text>
</comment>
<organism evidence="10 11">
    <name type="scientific">Gracilariopsis chorda</name>
    <dbReference type="NCBI Taxonomy" id="448386"/>
    <lineage>
        <taxon>Eukaryota</taxon>
        <taxon>Rhodophyta</taxon>
        <taxon>Florideophyceae</taxon>
        <taxon>Rhodymeniophycidae</taxon>
        <taxon>Gracilariales</taxon>
        <taxon>Gracilariaceae</taxon>
        <taxon>Gracilariopsis</taxon>
    </lineage>
</organism>
<reference evidence="10 11" key="1">
    <citation type="journal article" date="2018" name="Mol. Biol. Evol.">
        <title>Analysis of the draft genome of the red seaweed Gracilariopsis chorda provides insights into genome size evolution in Rhodophyta.</title>
        <authorList>
            <person name="Lee J."/>
            <person name="Yang E.C."/>
            <person name="Graf L."/>
            <person name="Yang J.H."/>
            <person name="Qiu H."/>
            <person name="Zel Zion U."/>
            <person name="Chan C.X."/>
            <person name="Stephens T.G."/>
            <person name="Weber A.P.M."/>
            <person name="Boo G.H."/>
            <person name="Boo S.M."/>
            <person name="Kim K.M."/>
            <person name="Shin Y."/>
            <person name="Jung M."/>
            <person name="Lee S.J."/>
            <person name="Yim H.S."/>
            <person name="Lee J.H."/>
            <person name="Bhattacharya D."/>
            <person name="Yoon H.S."/>
        </authorList>
    </citation>
    <scope>NUCLEOTIDE SEQUENCE [LARGE SCALE GENOMIC DNA]</scope>
    <source>
        <strain evidence="10 11">SKKU-2015</strain>
        <tissue evidence="10">Whole body</tissue>
    </source>
</reference>
<evidence type="ECO:0000256" key="1">
    <source>
        <dbReference type="ARBA" id="ARBA00004323"/>
    </source>
</evidence>
<keyword evidence="7" id="KW-0472">Membrane</keyword>
<feature type="region of interest" description="Disordered" evidence="9">
    <location>
        <begin position="242"/>
        <end position="270"/>
    </location>
</feature>
<protein>
    <submittedName>
        <fullName evidence="10">Carbohydrate sulfotransferase 11</fullName>
    </submittedName>
</protein>
<comment type="caution">
    <text evidence="10">The sequence shown here is derived from an EMBL/GenBank/DDBJ whole genome shotgun (WGS) entry which is preliminary data.</text>
</comment>
<dbReference type="EMBL" id="NBIV01000013">
    <property type="protein sequence ID" value="PXF48490.1"/>
    <property type="molecule type" value="Genomic_DNA"/>
</dbReference>
<proteinExistence type="inferred from homology"/>
<comment type="subcellular location">
    <subcellularLocation>
        <location evidence="1">Golgi apparatus membrane</location>
        <topology evidence="1">Single-pass type II membrane protein</topology>
    </subcellularLocation>
</comment>
<evidence type="ECO:0000256" key="8">
    <source>
        <dbReference type="ARBA" id="ARBA00023180"/>
    </source>
</evidence>
<evidence type="ECO:0000256" key="3">
    <source>
        <dbReference type="ARBA" id="ARBA00022679"/>
    </source>
</evidence>
<keyword evidence="11" id="KW-1185">Reference proteome</keyword>
<dbReference type="PANTHER" id="PTHR12137">
    <property type="entry name" value="CARBOHYDRATE SULFOTRANSFERASE"/>
    <property type="match status" value="1"/>
</dbReference>
<evidence type="ECO:0000256" key="6">
    <source>
        <dbReference type="ARBA" id="ARBA00023034"/>
    </source>
</evidence>
<keyword evidence="3 10" id="KW-0808">Transferase</keyword>
<keyword evidence="8" id="KW-0325">Glycoprotein</keyword>
<dbReference type="Pfam" id="PF03567">
    <property type="entry name" value="Sulfotransfer_2"/>
    <property type="match status" value="1"/>
</dbReference>
<keyword evidence="6" id="KW-0333">Golgi apparatus</keyword>
<name>A0A2V3J539_9FLOR</name>
<dbReference type="Proteomes" id="UP000247409">
    <property type="component" value="Unassembled WGS sequence"/>
</dbReference>